<dbReference type="GeneID" id="303187031"/>
<evidence type="ECO:0000256" key="1">
    <source>
        <dbReference type="SAM" id="MobiDB-lite"/>
    </source>
</evidence>
<organism evidence="3 4">
    <name type="scientific">Glutamicibacter arilaitensis (strain DSM 16368 / CIP 108037 / IAM 15318 / JCM 13566 / NCIMB 14258 / Re117)</name>
    <name type="common">Arthrobacter arilaitensis</name>
    <dbReference type="NCBI Taxonomy" id="861360"/>
    <lineage>
        <taxon>Bacteria</taxon>
        <taxon>Bacillati</taxon>
        <taxon>Actinomycetota</taxon>
        <taxon>Actinomycetes</taxon>
        <taxon>Micrococcales</taxon>
        <taxon>Micrococcaceae</taxon>
        <taxon>Glutamicibacter</taxon>
    </lineage>
</organism>
<dbReference type="Pfam" id="PF03432">
    <property type="entry name" value="Relaxase"/>
    <property type="match status" value="1"/>
</dbReference>
<dbReference type="Proteomes" id="UP000006878">
    <property type="component" value="Chromosome"/>
</dbReference>
<dbReference type="EMBL" id="FQ311875">
    <property type="protein sequence ID" value="CBT77199.1"/>
    <property type="molecule type" value="Genomic_DNA"/>
</dbReference>
<accession>A0ABP1U5D3</accession>
<feature type="region of interest" description="Disordered" evidence="1">
    <location>
        <begin position="468"/>
        <end position="500"/>
    </location>
</feature>
<dbReference type="InterPro" id="IPR005094">
    <property type="entry name" value="Endonuclease_MobA/VirD2"/>
</dbReference>
<name>A0ABP1U5D3_GLUAR</name>
<feature type="region of interest" description="Disordered" evidence="1">
    <location>
        <begin position="200"/>
        <end position="225"/>
    </location>
</feature>
<sequence length="500" mass="55166">MIPNVTRGGRMAGLMNYLVGPGRSNEHENQRLIAGDDRVTFAYAPGAELSKYDAFEIAEMLDAPRKVHGTEVTKPLYAKDEESGEFLKDENGKKIRTGSKDAHVWHCSLAVESGYGSVPDEQWEKIAKSFVEKMGFIDPDGAKSSRWVAVHHGASKNGNDHIHVVVSMVREDGTKASTHNDFHRAQVACRELETEYGLPRLESQEHGKGLAGEKPAERARAERGNNALSDKFELRRRLRAALSTANSAEEYVRHAQDLGVRVAPSFKAGSNSEVRGYRVSLGERGSDDKVIWYAPSKLDSTLAWNDIHARFGNKDRVAGDAYLVSLHSSSQSRGDRKAVAHPVSAQQLDRMMSHKTGPDTLANIYARLSLQFERGRPATFQQLSESYARAAQGGGNVRYAARLNQRFKAGKGYGWVALAKQAGRLGRVMMQNHMAADRPRFASGVDRLINDAENIVNAEMKRIQAQEAQKVGASKAPHVPYRDWNAGARPGSGTDQGYER</sequence>
<evidence type="ECO:0000313" key="3">
    <source>
        <dbReference type="EMBL" id="CBT77199.1"/>
    </source>
</evidence>
<keyword evidence="4" id="KW-1185">Reference proteome</keyword>
<feature type="compositionally biased region" description="Basic and acidic residues" evidence="1">
    <location>
        <begin position="214"/>
        <end position="223"/>
    </location>
</feature>
<gene>
    <name evidence="3" type="ordered locus">AARI_29990</name>
</gene>
<proteinExistence type="predicted"/>
<dbReference type="RefSeq" id="WP_013350304.1">
    <property type="nucleotide sequence ID" value="NC_014550.1"/>
</dbReference>
<reference evidence="4" key="2">
    <citation type="submission" date="2010-07" db="EMBL/GenBank/DDBJ databases">
        <title>Complete genome sequence of Arthrobacter arilaitensis (strain DSM 16368 / CIP 108037 / JCM 13566 / Re117).</title>
        <authorList>
            <person name="Genoscope."/>
        </authorList>
    </citation>
    <scope>NUCLEOTIDE SEQUENCE [LARGE SCALE GENOMIC DNA]</scope>
    <source>
        <strain evidence="4">DSM 16368 / CIP 108037 / IAM 15318 / JCM 13566 / Re117</strain>
    </source>
</reference>
<protein>
    <submittedName>
        <fullName evidence="3">Mobilisation protein</fullName>
    </submittedName>
</protein>
<reference evidence="4" key="1">
    <citation type="journal article" date="2010" name="PLoS ONE">
        <title>The Arthrobacter arilaitensis Re117 genome sequence reveals its genetic adaptation to the surface of cheese.</title>
        <authorList>
            <person name="Monnet C."/>
            <person name="Loux V."/>
            <person name="Gibrat J.F."/>
            <person name="Spinnler E."/>
            <person name="Barbe V."/>
            <person name="Vacherie B."/>
            <person name="Gavory F."/>
            <person name="Gourbeyre E."/>
            <person name="Siguier P."/>
            <person name="Chandler M."/>
            <person name="Elleuch R."/>
            <person name="Irlinger F."/>
            <person name="Vallaeys T."/>
        </authorList>
    </citation>
    <scope>NUCLEOTIDE SEQUENCE</scope>
    <source>
        <strain evidence="4">DSM 16368 / CIP 108037 / IAM 15318 / JCM 13566 / Re117</strain>
    </source>
</reference>
<evidence type="ECO:0000259" key="2">
    <source>
        <dbReference type="Pfam" id="PF03432"/>
    </source>
</evidence>
<evidence type="ECO:0000313" key="4">
    <source>
        <dbReference type="Proteomes" id="UP000006878"/>
    </source>
</evidence>
<feature type="domain" description="MobA/VirD2-like nuclease" evidence="2">
    <location>
        <begin position="93"/>
        <end position="198"/>
    </location>
</feature>